<comment type="caution">
    <text evidence="1">The sequence shown here is derived from an EMBL/GenBank/DDBJ whole genome shotgun (WGS) entry which is preliminary data.</text>
</comment>
<evidence type="ECO:0000313" key="1">
    <source>
        <dbReference type="EMBL" id="GAA0327938.1"/>
    </source>
</evidence>
<dbReference type="Proteomes" id="UP001501867">
    <property type="component" value="Unassembled WGS sequence"/>
</dbReference>
<keyword evidence="2" id="KW-1185">Reference proteome</keyword>
<accession>A0ABN0W7J0</accession>
<dbReference type="EMBL" id="BAAABV010000047">
    <property type="protein sequence ID" value="GAA0327938.1"/>
    <property type="molecule type" value="Genomic_DNA"/>
</dbReference>
<reference evidence="1 2" key="1">
    <citation type="journal article" date="2019" name="Int. J. Syst. Evol. Microbiol.">
        <title>The Global Catalogue of Microorganisms (GCM) 10K type strain sequencing project: providing services to taxonomists for standard genome sequencing and annotation.</title>
        <authorList>
            <consortium name="The Broad Institute Genomics Platform"/>
            <consortium name="The Broad Institute Genome Sequencing Center for Infectious Disease"/>
            <person name="Wu L."/>
            <person name="Ma J."/>
        </authorList>
    </citation>
    <scope>NUCLEOTIDE SEQUENCE [LARGE SCALE GENOMIC DNA]</scope>
    <source>
        <strain evidence="1 2">JCM 4505</strain>
    </source>
</reference>
<evidence type="ECO:0000313" key="2">
    <source>
        <dbReference type="Proteomes" id="UP001501867"/>
    </source>
</evidence>
<gene>
    <name evidence="1" type="ORF">GCM10010302_78630</name>
</gene>
<proteinExistence type="predicted"/>
<evidence type="ECO:0008006" key="3">
    <source>
        <dbReference type="Google" id="ProtNLM"/>
    </source>
</evidence>
<name>A0ABN0W7J0_9ACTN</name>
<protein>
    <recommendedName>
        <fullName evidence="3">DUF1579 domain-containing protein</fullName>
    </recommendedName>
</protein>
<organism evidence="1 2">
    <name type="scientific">Streptomyces polychromogenes</name>
    <dbReference type="NCBI Taxonomy" id="67342"/>
    <lineage>
        <taxon>Bacteria</taxon>
        <taxon>Bacillati</taxon>
        <taxon>Actinomycetota</taxon>
        <taxon>Actinomycetes</taxon>
        <taxon>Kitasatosporales</taxon>
        <taxon>Streptomycetaceae</taxon>
        <taxon>Streptomyces</taxon>
    </lineage>
</organism>
<sequence>MAWDTTPLTDNRVVGTWNGTNCTATLTINADHSAQVTGFPVDSDGSKVTKTVDGDGSWKLGPAGDDAGPHRLSLTMGSSGHEVESGKDGSTTVLFVMVGDPDDGVACRYLRASSK</sequence>